<keyword evidence="2" id="KW-1185">Reference proteome</keyword>
<evidence type="ECO:0000313" key="2">
    <source>
        <dbReference type="Proteomes" id="UP000614200"/>
    </source>
</evidence>
<evidence type="ECO:0000313" key="1">
    <source>
        <dbReference type="EMBL" id="MBF4691814.1"/>
    </source>
</evidence>
<comment type="caution">
    <text evidence="1">The sequence shown here is derived from an EMBL/GenBank/DDBJ whole genome shotgun (WGS) entry which is preliminary data.</text>
</comment>
<organism evidence="1 2">
    <name type="scientific">Fusibacter ferrireducens</name>
    <dbReference type="NCBI Taxonomy" id="2785058"/>
    <lineage>
        <taxon>Bacteria</taxon>
        <taxon>Bacillati</taxon>
        <taxon>Bacillota</taxon>
        <taxon>Clostridia</taxon>
        <taxon>Eubacteriales</taxon>
        <taxon>Eubacteriales Family XII. Incertae Sedis</taxon>
        <taxon>Fusibacter</taxon>
    </lineage>
</organism>
<dbReference type="RefSeq" id="WP_194700045.1">
    <property type="nucleotide sequence ID" value="NZ_JADKNH010000001.1"/>
</dbReference>
<name>A0ABR9ZN01_9FIRM</name>
<dbReference type="InterPro" id="IPR009351">
    <property type="entry name" value="AlkZ-like"/>
</dbReference>
<accession>A0ABR9ZN01</accession>
<dbReference type="PANTHER" id="PTHR30528">
    <property type="entry name" value="CYTOPLASMIC PROTEIN"/>
    <property type="match status" value="1"/>
</dbReference>
<dbReference type="PANTHER" id="PTHR30528:SF0">
    <property type="entry name" value="CYTOPLASMIC PROTEIN"/>
    <property type="match status" value="1"/>
</dbReference>
<gene>
    <name evidence="1" type="ORF">ISU02_01725</name>
</gene>
<dbReference type="Pfam" id="PF06224">
    <property type="entry name" value="AlkZ-like"/>
    <property type="match status" value="1"/>
</dbReference>
<protein>
    <submittedName>
        <fullName evidence="1">YcaQ family DNA glycosylase</fullName>
    </submittedName>
</protein>
<proteinExistence type="predicted"/>
<dbReference type="Proteomes" id="UP000614200">
    <property type="component" value="Unassembled WGS sequence"/>
</dbReference>
<reference evidence="1 2" key="1">
    <citation type="submission" date="2020-11" db="EMBL/GenBank/DDBJ databases">
        <title>Fusibacter basophilias sp. nov.</title>
        <authorList>
            <person name="Qiu D."/>
        </authorList>
    </citation>
    <scope>NUCLEOTIDE SEQUENCE [LARGE SCALE GENOMIC DNA]</scope>
    <source>
        <strain evidence="1 2">Q10-2</strain>
    </source>
</reference>
<dbReference type="EMBL" id="JADKNH010000001">
    <property type="protein sequence ID" value="MBF4691814.1"/>
    <property type="molecule type" value="Genomic_DNA"/>
</dbReference>
<sequence length="400" mass="47229">MKPEYHLTVQQARYFMLRKHGLINDFKFTGKEGILSFIRQVGCIQFDPIDICGKNPELVLQSRIEHFKKSMLSELLYEERALIDYFDKNLSIFAVEDWPHFDSKRASYQKVSLSREAIDRVIDDVLYYIHQNTFACSKDIHLSEKVNWFWNATSLGRATLETLYFRGELVIHHKKGTIKYYALAKDFIDQEILNCPNPNRTRQDQIEWHILRRIGAVGMLWNKASDAWLGIDEMKAAQRNHAFQSLINSKQVIEVAVDGVEMPLYALEQDRLLLESCLETFKNSNWTETLLPRVSFLAPLDNLLWDRNLIKALFNFEYKWEIYTPSTDRKFGYYVLPILYKDALIGRIEMVNNKKDRTLDVKKIWYEKTFKPDREFKKNLRGSLKKFATFNDCTQVNMTK</sequence>